<evidence type="ECO:0000256" key="4">
    <source>
        <dbReference type="ARBA" id="ARBA00023242"/>
    </source>
</evidence>
<comment type="similarity">
    <text evidence="5">Belongs to the SPT3 family.</text>
</comment>
<reference evidence="6 7" key="1">
    <citation type="submission" date="2024-07" db="EMBL/GenBank/DDBJ databases">
        <title>Chromosome-level genome assembly of the water stick insect Ranatra chinensis (Heteroptera: Nepidae).</title>
        <authorList>
            <person name="Liu X."/>
        </authorList>
    </citation>
    <scope>NUCLEOTIDE SEQUENCE [LARGE SCALE GENOMIC DNA]</scope>
    <source>
        <strain evidence="6">Cailab_2021Rc</strain>
        <tissue evidence="6">Muscle</tissue>
    </source>
</reference>
<dbReference type="InterPro" id="IPR009072">
    <property type="entry name" value="Histone-fold"/>
</dbReference>
<sequence>MMFGLGDCSEPLVESAELVERVVLRQMVIALAQAGAVTALRGQTVIAPDDLLFLMRNSMEGLKRLLEYLGIKDERQLLNKTVKSVSEPDEALEGGGGGGDMEEYPTITWEKSRRMYCLQFLNSIGIEEADIQGADDTIKLERQHRANQTSIQLSQSAYESFHTARRASFGASQLTAKRFERWLKSRGEVTCELRPPVIEILVYLAKETVATLIDRVLTLREENVSEIQVSFEVWLMVGIIPQDWIGERICN</sequence>
<dbReference type="InterPro" id="IPR003195">
    <property type="entry name" value="TFIID_TAF13"/>
</dbReference>
<gene>
    <name evidence="6" type="ORF">AAG570_002049</name>
</gene>
<evidence type="ECO:0000256" key="5">
    <source>
        <dbReference type="ARBA" id="ARBA00061274"/>
    </source>
</evidence>
<evidence type="ECO:0000256" key="1">
    <source>
        <dbReference type="ARBA" id="ARBA00004123"/>
    </source>
</evidence>
<proteinExistence type="inferred from homology"/>
<keyword evidence="4" id="KW-0539">Nucleus</keyword>
<comment type="subcellular location">
    <subcellularLocation>
        <location evidence="1">Nucleus</location>
    </subcellularLocation>
</comment>
<dbReference type="PANTHER" id="PTHR11380">
    <property type="entry name" value="TRANSCRIPTION INITIATION FACTOR TFIID/SUPT3-RELATED"/>
    <property type="match status" value="1"/>
</dbReference>
<evidence type="ECO:0000313" key="6">
    <source>
        <dbReference type="EMBL" id="KAL1124280.1"/>
    </source>
</evidence>
<accession>A0ABD0YAB1</accession>
<protein>
    <submittedName>
        <fullName evidence="6">Uncharacterized protein</fullName>
    </submittedName>
</protein>
<keyword evidence="7" id="KW-1185">Reference proteome</keyword>
<dbReference type="Gene3D" id="1.10.20.10">
    <property type="entry name" value="Histone, subunit A"/>
    <property type="match status" value="1"/>
</dbReference>
<evidence type="ECO:0000256" key="3">
    <source>
        <dbReference type="ARBA" id="ARBA00023163"/>
    </source>
</evidence>
<evidence type="ECO:0000313" key="7">
    <source>
        <dbReference type="Proteomes" id="UP001558652"/>
    </source>
</evidence>
<dbReference type="PANTHER" id="PTHR11380:SF16">
    <property type="entry name" value="TRANSCRIPTION INITIATION PROTEIN SPT3 HOMOLOG"/>
    <property type="match status" value="1"/>
</dbReference>
<keyword evidence="2" id="KW-0805">Transcription regulation</keyword>
<organism evidence="6 7">
    <name type="scientific">Ranatra chinensis</name>
    <dbReference type="NCBI Taxonomy" id="642074"/>
    <lineage>
        <taxon>Eukaryota</taxon>
        <taxon>Metazoa</taxon>
        <taxon>Ecdysozoa</taxon>
        <taxon>Arthropoda</taxon>
        <taxon>Hexapoda</taxon>
        <taxon>Insecta</taxon>
        <taxon>Pterygota</taxon>
        <taxon>Neoptera</taxon>
        <taxon>Paraneoptera</taxon>
        <taxon>Hemiptera</taxon>
        <taxon>Heteroptera</taxon>
        <taxon>Panheteroptera</taxon>
        <taxon>Nepomorpha</taxon>
        <taxon>Nepidae</taxon>
        <taxon>Ranatrinae</taxon>
        <taxon>Ranatra</taxon>
    </lineage>
</organism>
<comment type="caution">
    <text evidence="6">The sequence shown here is derived from an EMBL/GenBank/DDBJ whole genome shotgun (WGS) entry which is preliminary data.</text>
</comment>
<dbReference type="GO" id="GO:0005634">
    <property type="term" value="C:nucleus"/>
    <property type="evidence" value="ECO:0007669"/>
    <property type="project" value="UniProtKB-SubCell"/>
</dbReference>
<dbReference type="Proteomes" id="UP001558652">
    <property type="component" value="Unassembled WGS sequence"/>
</dbReference>
<name>A0ABD0YAB1_9HEMI</name>
<dbReference type="EMBL" id="JBFDAA010000011">
    <property type="protein sequence ID" value="KAL1124280.1"/>
    <property type="molecule type" value="Genomic_DNA"/>
</dbReference>
<dbReference type="AlphaFoldDB" id="A0ABD0YAB1"/>
<dbReference type="Pfam" id="PF02269">
    <property type="entry name" value="TFIID-18kDa"/>
    <property type="match status" value="1"/>
</dbReference>
<keyword evidence="3" id="KW-0804">Transcription</keyword>
<evidence type="ECO:0000256" key="2">
    <source>
        <dbReference type="ARBA" id="ARBA00023015"/>
    </source>
</evidence>
<dbReference type="CDD" id="cd22926">
    <property type="entry name" value="HFD_SPT3"/>
    <property type="match status" value="1"/>
</dbReference>